<dbReference type="InterPro" id="IPR044730">
    <property type="entry name" value="RNase_H-like_dom_plant"/>
</dbReference>
<dbReference type="CDD" id="cd06222">
    <property type="entry name" value="RNase_H_like"/>
    <property type="match status" value="1"/>
</dbReference>
<reference evidence="2 3" key="1">
    <citation type="submission" date="2024-11" db="EMBL/GenBank/DDBJ databases">
        <title>A near-complete genome assembly of Cinchona calisaya.</title>
        <authorList>
            <person name="Lian D.C."/>
            <person name="Zhao X.W."/>
            <person name="Wei L."/>
        </authorList>
    </citation>
    <scope>NUCLEOTIDE SEQUENCE [LARGE SCALE GENOMIC DNA]</scope>
    <source>
        <tissue evidence="2">Nenye</tissue>
    </source>
</reference>
<dbReference type="AlphaFoldDB" id="A0ABD3ACD3"/>
<sequence>MVWNIPFHWLTKEMGLKIGQRFNRVFDVKLPPSGSKEGKYMKILVELDIKQSLLQRIIVKTRGRPKWLQFREDRKLSIDVKEAEAVRLALIKAAEKGWKDILIEMGNQQLVDKFIKRKIGFSTMAGILEHMNVLRNLFYSCSFNFWRQDNRNFCNSIASFATKLKKEIEWEEFFPIWAANASKNY</sequence>
<comment type="caution">
    <text evidence="2">The sequence shown here is derived from an EMBL/GenBank/DDBJ whole genome shotgun (WGS) entry which is preliminary data.</text>
</comment>
<name>A0ABD3ACD3_9GENT</name>
<feature type="domain" description="RNase H type-1" evidence="1">
    <location>
        <begin position="55"/>
        <end position="159"/>
    </location>
</feature>
<proteinExistence type="predicted"/>
<dbReference type="EMBL" id="JBJUIK010000004">
    <property type="protein sequence ID" value="KAL3529377.1"/>
    <property type="molecule type" value="Genomic_DNA"/>
</dbReference>
<keyword evidence="3" id="KW-1185">Reference proteome</keyword>
<dbReference type="Proteomes" id="UP001630127">
    <property type="component" value="Unassembled WGS sequence"/>
</dbReference>
<gene>
    <name evidence="2" type="ORF">ACH5RR_008699</name>
</gene>
<dbReference type="InterPro" id="IPR002156">
    <property type="entry name" value="RNaseH_domain"/>
</dbReference>
<evidence type="ECO:0000313" key="2">
    <source>
        <dbReference type="EMBL" id="KAL3529377.1"/>
    </source>
</evidence>
<dbReference type="Pfam" id="PF13456">
    <property type="entry name" value="RVT_3"/>
    <property type="match status" value="1"/>
</dbReference>
<evidence type="ECO:0000259" key="1">
    <source>
        <dbReference type="Pfam" id="PF13456"/>
    </source>
</evidence>
<evidence type="ECO:0000313" key="3">
    <source>
        <dbReference type="Proteomes" id="UP001630127"/>
    </source>
</evidence>
<accession>A0ABD3ACD3</accession>
<organism evidence="2 3">
    <name type="scientific">Cinchona calisaya</name>
    <dbReference type="NCBI Taxonomy" id="153742"/>
    <lineage>
        <taxon>Eukaryota</taxon>
        <taxon>Viridiplantae</taxon>
        <taxon>Streptophyta</taxon>
        <taxon>Embryophyta</taxon>
        <taxon>Tracheophyta</taxon>
        <taxon>Spermatophyta</taxon>
        <taxon>Magnoliopsida</taxon>
        <taxon>eudicotyledons</taxon>
        <taxon>Gunneridae</taxon>
        <taxon>Pentapetalae</taxon>
        <taxon>asterids</taxon>
        <taxon>lamiids</taxon>
        <taxon>Gentianales</taxon>
        <taxon>Rubiaceae</taxon>
        <taxon>Cinchonoideae</taxon>
        <taxon>Cinchoneae</taxon>
        <taxon>Cinchona</taxon>
    </lineage>
</organism>
<protein>
    <recommendedName>
        <fullName evidence="1">RNase H type-1 domain-containing protein</fullName>
    </recommendedName>
</protein>